<dbReference type="SUPFAM" id="SSF52821">
    <property type="entry name" value="Rhodanese/Cell cycle control phosphatase"/>
    <property type="match status" value="2"/>
</dbReference>
<protein>
    <submittedName>
        <fullName evidence="4">Thiosulfate/3-mercaptopyruvate sulfurtransferase</fullName>
    </submittedName>
</protein>
<dbReference type="Pfam" id="PF00581">
    <property type="entry name" value="Rhodanese"/>
    <property type="match status" value="2"/>
</dbReference>
<keyword evidence="1 4" id="KW-0808">Transferase</keyword>
<dbReference type="PANTHER" id="PTHR11364">
    <property type="entry name" value="THIOSULFATE SULFERTANSFERASE"/>
    <property type="match status" value="1"/>
</dbReference>
<evidence type="ECO:0000256" key="1">
    <source>
        <dbReference type="ARBA" id="ARBA00022679"/>
    </source>
</evidence>
<sequence length="276" mass="31041">MNRNPLVTPEWLYEHLQDPGLVVVDCRFDLARPEAGAEAYRKGHIPGALYLDLEKDLSAPVETHGGRHPLPEGERFAERLGEVGIDRHRMVVAYDDQGGAMAARLWWMLRFLGHEEVFVLNGGYRAWTESGYPVNDEVPRREPTRFVPDPQEELRVGMEEVKAWTGLLIDSREPARYEGRTEPIDVKAGHIPGAVNRFWKENLGKDGRWKTPAELKKEWAFAQGKQPIVYCGSGVTACANLLALHAAGIPDARLYAGSWSDWISYEQNPVATGKEN</sequence>
<organism evidence="4 5">
    <name type="scientific">Kroppenstedtia eburnea</name>
    <dbReference type="NCBI Taxonomy" id="714067"/>
    <lineage>
        <taxon>Bacteria</taxon>
        <taxon>Bacillati</taxon>
        <taxon>Bacillota</taxon>
        <taxon>Bacilli</taxon>
        <taxon>Bacillales</taxon>
        <taxon>Thermoactinomycetaceae</taxon>
        <taxon>Kroppenstedtia</taxon>
    </lineage>
</organism>
<dbReference type="Proteomes" id="UP000186795">
    <property type="component" value="Unassembled WGS sequence"/>
</dbReference>
<dbReference type="InterPro" id="IPR045078">
    <property type="entry name" value="TST/MPST-like"/>
</dbReference>
<feature type="domain" description="Rhodanese" evidence="3">
    <location>
        <begin position="167"/>
        <end position="271"/>
    </location>
</feature>
<dbReference type="PROSITE" id="PS00380">
    <property type="entry name" value="RHODANESE_1"/>
    <property type="match status" value="1"/>
</dbReference>
<reference evidence="5" key="1">
    <citation type="submission" date="2017-01" db="EMBL/GenBank/DDBJ databases">
        <authorList>
            <person name="Varghese N."/>
            <person name="Submissions S."/>
        </authorList>
    </citation>
    <scope>NUCLEOTIDE SEQUENCE [LARGE SCALE GENOMIC DNA]</scope>
    <source>
        <strain evidence="5">DSM 45196</strain>
    </source>
</reference>
<evidence type="ECO:0000313" key="4">
    <source>
        <dbReference type="EMBL" id="SIT02495.1"/>
    </source>
</evidence>
<evidence type="ECO:0000313" key="5">
    <source>
        <dbReference type="Proteomes" id="UP000186795"/>
    </source>
</evidence>
<keyword evidence="2" id="KW-0677">Repeat</keyword>
<dbReference type="Gene3D" id="3.40.250.10">
    <property type="entry name" value="Rhodanese-like domain"/>
    <property type="match status" value="2"/>
</dbReference>
<dbReference type="InterPro" id="IPR001763">
    <property type="entry name" value="Rhodanese-like_dom"/>
</dbReference>
<dbReference type="OrthoDB" id="9770030at2"/>
<evidence type="ECO:0000256" key="2">
    <source>
        <dbReference type="ARBA" id="ARBA00022737"/>
    </source>
</evidence>
<dbReference type="CDD" id="cd01448">
    <property type="entry name" value="TST_Repeat_1"/>
    <property type="match status" value="1"/>
</dbReference>
<keyword evidence="4" id="KW-0670">Pyruvate</keyword>
<dbReference type="AlphaFoldDB" id="A0A1N7NVS9"/>
<dbReference type="RefSeq" id="WP_076525878.1">
    <property type="nucleotide sequence ID" value="NZ_CP048103.1"/>
</dbReference>
<dbReference type="EMBL" id="FTOD01000010">
    <property type="protein sequence ID" value="SIT02495.1"/>
    <property type="molecule type" value="Genomic_DNA"/>
</dbReference>
<proteinExistence type="predicted"/>
<name>A0A1N7NVS9_9BACL</name>
<accession>A0A1N7NVS9</accession>
<dbReference type="FunFam" id="3.40.250.10:FF:000035">
    <property type="entry name" value="Thiosulfate sulfurtransferase"/>
    <property type="match status" value="1"/>
</dbReference>
<dbReference type="InterPro" id="IPR001307">
    <property type="entry name" value="Thiosulphate_STrfase_CS"/>
</dbReference>
<dbReference type="PANTHER" id="PTHR11364:SF27">
    <property type="entry name" value="SULFURTRANSFERASE"/>
    <property type="match status" value="1"/>
</dbReference>
<evidence type="ECO:0000259" key="3">
    <source>
        <dbReference type="PROSITE" id="PS50206"/>
    </source>
</evidence>
<dbReference type="PROSITE" id="PS50206">
    <property type="entry name" value="RHODANESE_3"/>
    <property type="match status" value="2"/>
</dbReference>
<feature type="domain" description="Rhodanese" evidence="3">
    <location>
        <begin position="17"/>
        <end position="136"/>
    </location>
</feature>
<gene>
    <name evidence="4" type="ORF">SAMN05421790_11080</name>
</gene>
<dbReference type="InterPro" id="IPR036873">
    <property type="entry name" value="Rhodanese-like_dom_sf"/>
</dbReference>
<keyword evidence="5" id="KW-1185">Reference proteome</keyword>
<dbReference type="CDD" id="cd01449">
    <property type="entry name" value="TST_Repeat_2"/>
    <property type="match status" value="1"/>
</dbReference>
<dbReference type="SMART" id="SM00450">
    <property type="entry name" value="RHOD"/>
    <property type="match status" value="2"/>
</dbReference>
<dbReference type="GO" id="GO:0004792">
    <property type="term" value="F:thiosulfate-cyanide sulfurtransferase activity"/>
    <property type="evidence" value="ECO:0007669"/>
    <property type="project" value="InterPro"/>
</dbReference>